<accession>A0A239PZY7</accession>
<evidence type="ECO:0000313" key="16">
    <source>
        <dbReference type="Proteomes" id="UP000198346"/>
    </source>
</evidence>
<feature type="domain" description="Acetyl-CoA dehydrogenase-like C-terminal" evidence="14">
    <location>
        <begin position="467"/>
        <end position="591"/>
    </location>
</feature>
<dbReference type="Pfam" id="PF02771">
    <property type="entry name" value="Acyl-CoA_dh_N"/>
    <property type="match status" value="1"/>
</dbReference>
<evidence type="ECO:0000313" key="15">
    <source>
        <dbReference type="EMBL" id="SNT75526.1"/>
    </source>
</evidence>
<evidence type="ECO:0000259" key="13">
    <source>
        <dbReference type="Pfam" id="PF02771"/>
    </source>
</evidence>
<dbReference type="EMBL" id="FZQA01000008">
    <property type="protein sequence ID" value="SNT75526.1"/>
    <property type="molecule type" value="Genomic_DNA"/>
</dbReference>
<evidence type="ECO:0000256" key="1">
    <source>
        <dbReference type="ARBA" id="ARBA00001974"/>
    </source>
</evidence>
<dbReference type="Gene3D" id="1.10.540.10">
    <property type="entry name" value="Acyl-CoA dehydrogenase/oxidase, N-terminal domain"/>
    <property type="match status" value="1"/>
</dbReference>
<dbReference type="InterPro" id="IPR009075">
    <property type="entry name" value="AcylCo_DH/oxidase_C"/>
</dbReference>
<keyword evidence="16" id="KW-1185">Reference proteome</keyword>
<feature type="domain" description="Acyl-CoA oxidase/dehydrogenase middle" evidence="12">
    <location>
        <begin position="163"/>
        <end position="271"/>
    </location>
</feature>
<evidence type="ECO:0000256" key="2">
    <source>
        <dbReference type="ARBA" id="ARBA00009347"/>
    </source>
</evidence>
<evidence type="ECO:0000256" key="5">
    <source>
        <dbReference type="ARBA" id="ARBA00023002"/>
    </source>
</evidence>
<comment type="function">
    <text evidence="7">Involved in the assimilation of dimethylsulphoniopropionate (DMSP), an important compound in the fixation of carbon in marine phytoplankton, by mediating the conversion of 3-(methylthio)propanoyl-CoA (MMPA-CoA) to 3-(methylthio)acryloyl-CoA (MTA-CoA).</text>
</comment>
<evidence type="ECO:0000256" key="9">
    <source>
        <dbReference type="ARBA" id="ARBA00069043"/>
    </source>
</evidence>
<dbReference type="AlphaFoldDB" id="A0A239PZY7"/>
<evidence type="ECO:0000256" key="4">
    <source>
        <dbReference type="ARBA" id="ARBA00022827"/>
    </source>
</evidence>
<dbReference type="InterPro" id="IPR009100">
    <property type="entry name" value="AcylCoA_DH/oxidase_NM_dom_sf"/>
</dbReference>
<dbReference type="FunFam" id="2.40.110.10:FF:000031">
    <property type="entry name" value="Acyl-CoA dehydrogenase, putative"/>
    <property type="match status" value="1"/>
</dbReference>
<dbReference type="InterPro" id="IPR025878">
    <property type="entry name" value="Acyl-CoA_dh-like_C_dom"/>
</dbReference>
<evidence type="ECO:0000259" key="14">
    <source>
        <dbReference type="Pfam" id="PF12806"/>
    </source>
</evidence>
<evidence type="ECO:0000259" key="12">
    <source>
        <dbReference type="Pfam" id="PF02770"/>
    </source>
</evidence>
<name>A0A239PZY7_9PROT</name>
<dbReference type="GO" id="GO:0050660">
    <property type="term" value="F:flavin adenine dinucleotide binding"/>
    <property type="evidence" value="ECO:0007669"/>
    <property type="project" value="InterPro"/>
</dbReference>
<dbReference type="InterPro" id="IPR052166">
    <property type="entry name" value="Diverse_Acyl-CoA_DH"/>
</dbReference>
<dbReference type="Gene3D" id="1.20.140.10">
    <property type="entry name" value="Butyryl-CoA Dehydrogenase, subunit A, domain 3"/>
    <property type="match status" value="1"/>
</dbReference>
<dbReference type="InterPro" id="IPR006091">
    <property type="entry name" value="Acyl-CoA_Oxase/DH_mid-dom"/>
</dbReference>
<evidence type="ECO:0000256" key="7">
    <source>
        <dbReference type="ARBA" id="ARBA00058683"/>
    </source>
</evidence>
<evidence type="ECO:0000256" key="8">
    <source>
        <dbReference type="ARBA" id="ARBA00066694"/>
    </source>
</evidence>
<gene>
    <name evidence="15" type="ORF">SAMN06297382_2784</name>
</gene>
<dbReference type="Pfam" id="PF02770">
    <property type="entry name" value="Acyl-CoA_dh_M"/>
    <property type="match status" value="1"/>
</dbReference>
<dbReference type="Gene3D" id="2.40.110.10">
    <property type="entry name" value="Butyryl-CoA Dehydrogenase, subunit A, domain 2"/>
    <property type="match status" value="1"/>
</dbReference>
<keyword evidence="3 10" id="KW-0285">Flavoprotein</keyword>
<keyword evidence="5 10" id="KW-0560">Oxidoreductase</keyword>
<dbReference type="OrthoDB" id="9807883at2"/>
<proteinExistence type="inferred from homology"/>
<dbReference type="Proteomes" id="UP000198346">
    <property type="component" value="Unassembled WGS sequence"/>
</dbReference>
<dbReference type="GO" id="GO:0016627">
    <property type="term" value="F:oxidoreductase activity, acting on the CH-CH group of donors"/>
    <property type="evidence" value="ECO:0007669"/>
    <property type="project" value="InterPro"/>
</dbReference>
<evidence type="ECO:0000256" key="6">
    <source>
        <dbReference type="ARBA" id="ARBA00051388"/>
    </source>
</evidence>
<dbReference type="SUPFAM" id="SSF56645">
    <property type="entry name" value="Acyl-CoA dehydrogenase NM domain-like"/>
    <property type="match status" value="1"/>
</dbReference>
<feature type="domain" description="Acyl-CoA dehydrogenase/oxidase C-terminal" evidence="11">
    <location>
        <begin position="282"/>
        <end position="451"/>
    </location>
</feature>
<reference evidence="15 16" key="1">
    <citation type="submission" date="2017-07" db="EMBL/GenBank/DDBJ databases">
        <authorList>
            <person name="Sun Z.S."/>
            <person name="Albrecht U."/>
            <person name="Echele G."/>
            <person name="Lee C.C."/>
        </authorList>
    </citation>
    <scope>NUCLEOTIDE SEQUENCE [LARGE SCALE GENOMIC DNA]</scope>
    <source>
        <strain evidence="15 16">CGMCC 1.12710</strain>
    </source>
</reference>
<dbReference type="InterPro" id="IPR036250">
    <property type="entry name" value="AcylCo_DH-like_C"/>
</dbReference>
<dbReference type="PANTHER" id="PTHR42803:SF1">
    <property type="entry name" value="BROAD-SPECIFICITY LINEAR ACYL-COA DEHYDROGENASE FADE5"/>
    <property type="match status" value="1"/>
</dbReference>
<dbReference type="Pfam" id="PF12806">
    <property type="entry name" value="Acyl-CoA_dh_C"/>
    <property type="match status" value="1"/>
</dbReference>
<organism evidence="15 16">
    <name type="scientific">Amphiplicatus metriothermophilus</name>
    <dbReference type="NCBI Taxonomy" id="1519374"/>
    <lineage>
        <taxon>Bacteria</taxon>
        <taxon>Pseudomonadati</taxon>
        <taxon>Pseudomonadota</taxon>
        <taxon>Alphaproteobacteria</taxon>
        <taxon>Parvularculales</taxon>
        <taxon>Parvularculaceae</taxon>
        <taxon>Amphiplicatus</taxon>
    </lineage>
</organism>
<keyword evidence="4 10" id="KW-0274">FAD</keyword>
<comment type="catalytic activity">
    <reaction evidence="6">
        <text>3-(methylsulfanyl)propanoyl-CoA + oxidized [electron-transfer flavoprotein] + H(+) = 3-(methylsulfanyl)acryloyl-CoA + reduced [electron-transfer flavoprotein]</text>
        <dbReference type="Rhea" id="RHEA:52612"/>
        <dbReference type="Rhea" id="RHEA-COMP:10685"/>
        <dbReference type="Rhea" id="RHEA-COMP:10686"/>
        <dbReference type="ChEBI" id="CHEBI:15378"/>
        <dbReference type="ChEBI" id="CHEBI:57692"/>
        <dbReference type="ChEBI" id="CHEBI:58307"/>
        <dbReference type="ChEBI" id="CHEBI:82815"/>
        <dbReference type="ChEBI" id="CHEBI:84994"/>
        <dbReference type="EC" id="1.3.99.41"/>
    </reaction>
    <physiologicalReaction direction="left-to-right" evidence="6">
        <dbReference type="Rhea" id="RHEA:52613"/>
    </physiologicalReaction>
</comment>
<evidence type="ECO:0000259" key="11">
    <source>
        <dbReference type="Pfam" id="PF00441"/>
    </source>
</evidence>
<evidence type="ECO:0000256" key="3">
    <source>
        <dbReference type="ARBA" id="ARBA00022630"/>
    </source>
</evidence>
<protein>
    <recommendedName>
        <fullName evidence="9">3-methylmercaptopropionyl-CoA dehydrogenase</fullName>
        <ecNumber evidence="8">1.3.99.41</ecNumber>
    </recommendedName>
</protein>
<dbReference type="PANTHER" id="PTHR42803">
    <property type="entry name" value="ACYL-COA DEHYDROGENASE"/>
    <property type="match status" value="1"/>
</dbReference>
<dbReference type="Pfam" id="PF00441">
    <property type="entry name" value="Acyl-CoA_dh_1"/>
    <property type="match status" value="1"/>
</dbReference>
<dbReference type="RefSeq" id="WP_089413201.1">
    <property type="nucleotide sequence ID" value="NZ_FZQA01000008.1"/>
</dbReference>
<comment type="similarity">
    <text evidence="2 10">Belongs to the acyl-CoA dehydrogenase family.</text>
</comment>
<comment type="cofactor">
    <cofactor evidence="1 10">
        <name>FAD</name>
        <dbReference type="ChEBI" id="CHEBI:57692"/>
    </cofactor>
</comment>
<dbReference type="SUPFAM" id="SSF47203">
    <property type="entry name" value="Acyl-CoA dehydrogenase C-terminal domain-like"/>
    <property type="match status" value="1"/>
</dbReference>
<evidence type="ECO:0000256" key="10">
    <source>
        <dbReference type="RuleBase" id="RU362125"/>
    </source>
</evidence>
<dbReference type="InterPro" id="IPR013786">
    <property type="entry name" value="AcylCoA_DH/ox_N"/>
</dbReference>
<dbReference type="InterPro" id="IPR046373">
    <property type="entry name" value="Acyl-CoA_Oxase/DH_mid-dom_sf"/>
</dbReference>
<sequence length="595" mass="64479">MTSYAAPIRDMQFVLHDVLQLSKYSNLPGFADASPDVIDAILEEGGKLAANVLHPLNQSGDQEGCRRESDGSVKTPKGFKEAYDAYAQGGWQGLSADPDYGGQGLPYVLAIAVGEMVSAANMAFGMYPGLARGAADTIYAHGTDEQKKTWLPKLISGEWGGTMNLTEPHCGTDLGLLRTKAVPQPDGSYKISGQKIFISAGEHDLTENIVHLVLARIEGAPEGTKGISLFIVPKFLAKEDGSLGERNGVVCGKIEEKMGIHANSTCVMDYDEATGYLLGEENKGLRAMFTMMNEARIGVGLQGLAVSEVAYQNAAAYAKDRLQGRALTGPAAPDKPADPIIVHPDVRRMLLDHRAFNEGARALMYWSALHGDLAHRSEDAEERQKADDFLGLMTPVLKAYFTEKGYWHATNAQQVLGGHGYIQEWGMEQFVRDARIAMIYEGANGIQALDLVGRKLARDGGRAVQAWFAELDQFVKDNRGDDLKPFIDGLANVKADLAEATQWLAMNGMKDPNNAGAGSMDYLHLFALTGLAYAWAMLAKAAIEKKKAGEADEFHERKLTTGRYFLARVLPDAKAHLAKLKSGAEPVMALPAEAF</sequence>
<dbReference type="EC" id="1.3.99.41" evidence="8"/>
<dbReference type="InterPro" id="IPR037069">
    <property type="entry name" value="AcylCoA_DH/ox_N_sf"/>
</dbReference>
<feature type="domain" description="Acyl-CoA dehydrogenase/oxidase N-terminal" evidence="13">
    <location>
        <begin position="80"/>
        <end position="158"/>
    </location>
</feature>